<keyword evidence="1" id="KW-0812">Transmembrane</keyword>
<comment type="caution">
    <text evidence="2">The sequence shown here is derived from an EMBL/GenBank/DDBJ whole genome shotgun (WGS) entry which is preliminary data.</text>
</comment>
<dbReference type="RefSeq" id="WP_089022400.1">
    <property type="nucleotide sequence ID" value="NZ_NIQC01000001.1"/>
</dbReference>
<organism evidence="2 3">
    <name type="scientific">Natranaerobius trueperi</name>
    <dbReference type="NCBI Taxonomy" id="759412"/>
    <lineage>
        <taxon>Bacteria</taxon>
        <taxon>Bacillati</taxon>
        <taxon>Bacillota</taxon>
        <taxon>Clostridia</taxon>
        <taxon>Natranaerobiales</taxon>
        <taxon>Natranaerobiaceae</taxon>
        <taxon>Natranaerobius</taxon>
    </lineage>
</organism>
<dbReference type="Proteomes" id="UP000214588">
    <property type="component" value="Unassembled WGS sequence"/>
</dbReference>
<dbReference type="EMBL" id="NIQC01000001">
    <property type="protein sequence ID" value="OWZ84976.1"/>
    <property type="molecule type" value="Genomic_DNA"/>
</dbReference>
<keyword evidence="3" id="KW-1185">Reference proteome</keyword>
<dbReference type="AlphaFoldDB" id="A0A226C182"/>
<sequence length="143" mass="16161">MRDKTTASFISGLIASVFMNIIDWTAFLLGYHKERLLDWAAIIVYGYLPTSIAHTVLAQLGQLFFSSFLGIIYYLFLAKLSDENHILKGWIFAIITWFGLYGISISVGLPELKAHTFNTTFSHFISASIYGVTLAHTFKKITR</sequence>
<accession>A0A226C182</accession>
<dbReference type="OrthoDB" id="1796762at2"/>
<evidence type="ECO:0000313" key="3">
    <source>
        <dbReference type="Proteomes" id="UP000214588"/>
    </source>
</evidence>
<dbReference type="InterPro" id="IPR046739">
    <property type="entry name" value="DUF6789"/>
</dbReference>
<feature type="transmembrane region" description="Helical" evidence="1">
    <location>
        <begin position="6"/>
        <end position="29"/>
    </location>
</feature>
<keyword evidence="1" id="KW-1133">Transmembrane helix</keyword>
<dbReference type="Pfam" id="PF20587">
    <property type="entry name" value="DUF6789"/>
    <property type="match status" value="1"/>
</dbReference>
<name>A0A226C182_9FIRM</name>
<evidence type="ECO:0000313" key="2">
    <source>
        <dbReference type="EMBL" id="OWZ84976.1"/>
    </source>
</evidence>
<feature type="transmembrane region" description="Helical" evidence="1">
    <location>
        <begin position="121"/>
        <end position="138"/>
    </location>
</feature>
<feature type="transmembrane region" description="Helical" evidence="1">
    <location>
        <begin position="60"/>
        <end position="77"/>
    </location>
</feature>
<protein>
    <recommendedName>
        <fullName evidence="4">DUF1440 domain-containing protein</fullName>
    </recommendedName>
</protein>
<gene>
    <name evidence="2" type="ORF">CDO51_00810</name>
</gene>
<feature type="transmembrane region" description="Helical" evidence="1">
    <location>
        <begin position="89"/>
        <end position="109"/>
    </location>
</feature>
<proteinExistence type="predicted"/>
<keyword evidence="1" id="KW-0472">Membrane</keyword>
<reference evidence="2 3" key="1">
    <citation type="submission" date="2017-06" db="EMBL/GenBank/DDBJ databases">
        <title>Draft Genome Sequence of Natranaerobius trueperi halophilic, alkalithermophilic bacteria from soda lakes.</title>
        <authorList>
            <person name="Zhao B."/>
        </authorList>
    </citation>
    <scope>NUCLEOTIDE SEQUENCE [LARGE SCALE GENOMIC DNA]</scope>
    <source>
        <strain evidence="2 3">DSM 18760</strain>
    </source>
</reference>
<evidence type="ECO:0000256" key="1">
    <source>
        <dbReference type="SAM" id="Phobius"/>
    </source>
</evidence>
<evidence type="ECO:0008006" key="4">
    <source>
        <dbReference type="Google" id="ProtNLM"/>
    </source>
</evidence>